<feature type="non-terminal residue" evidence="1">
    <location>
        <position position="110"/>
    </location>
</feature>
<proteinExistence type="predicted"/>
<sequence length="110" mass="13157">MGKDVLEKKRKDGWKGLYGKEREKYYNRNGWGVIAIDNMPRSERNLIEELRESDVQAQKEESRIKIAKYNKRYKEFRKENGVPRYIEEGIAKGELKEKKSKERFVGNLIF</sequence>
<accession>E9J4E5</accession>
<evidence type="ECO:0000313" key="1">
    <source>
        <dbReference type="EMBL" id="EFZ12307.1"/>
    </source>
</evidence>
<dbReference type="EMBL" id="GL768097">
    <property type="protein sequence ID" value="EFZ12307.1"/>
    <property type="molecule type" value="Genomic_DNA"/>
</dbReference>
<reference evidence="1" key="1">
    <citation type="journal article" date="2011" name="Proc. Natl. Acad. Sci. U.S.A.">
        <title>The genome of the fire ant Solenopsis invicta.</title>
        <authorList>
            <person name="Wurm Y."/>
            <person name="Wang J."/>
            <person name="Riba-Grognuz O."/>
            <person name="Corona M."/>
            <person name="Nygaard S."/>
            <person name="Hunt B.G."/>
            <person name="Ingram K.K."/>
            <person name="Falquet L."/>
            <person name="Nipitwattanaphon M."/>
            <person name="Gotzek D."/>
            <person name="Dijkstra M.B."/>
            <person name="Oettler J."/>
            <person name="Comtesse F."/>
            <person name="Shih C.J."/>
            <person name="Wu W.J."/>
            <person name="Yang C.C."/>
            <person name="Thomas J."/>
            <person name="Beaudoing E."/>
            <person name="Pradervand S."/>
            <person name="Flegel V."/>
            <person name="Cook E.D."/>
            <person name="Fabbretti R."/>
            <person name="Stockinger H."/>
            <person name="Long L."/>
            <person name="Farmerie W.G."/>
            <person name="Oakey J."/>
            <person name="Boomsma J.J."/>
            <person name="Pamilo P."/>
            <person name="Yi S.V."/>
            <person name="Heinze J."/>
            <person name="Goodisman M.A."/>
            <person name="Farinelli L."/>
            <person name="Harshman K."/>
            <person name="Hulo N."/>
            <person name="Cerutti L."/>
            <person name="Xenarios I."/>
            <person name="Shoemaker D."/>
            <person name="Keller L."/>
        </authorList>
    </citation>
    <scope>NUCLEOTIDE SEQUENCE [LARGE SCALE GENOMIC DNA]</scope>
</reference>
<gene>
    <name evidence="1" type="ORF">SINV_04917</name>
</gene>
<organism>
    <name type="scientific">Solenopsis invicta</name>
    <name type="common">Red imported fire ant</name>
    <name type="synonym">Solenopsis wagneri</name>
    <dbReference type="NCBI Taxonomy" id="13686"/>
    <lineage>
        <taxon>Eukaryota</taxon>
        <taxon>Metazoa</taxon>
        <taxon>Ecdysozoa</taxon>
        <taxon>Arthropoda</taxon>
        <taxon>Hexapoda</taxon>
        <taxon>Insecta</taxon>
        <taxon>Pterygota</taxon>
        <taxon>Neoptera</taxon>
        <taxon>Endopterygota</taxon>
        <taxon>Hymenoptera</taxon>
        <taxon>Apocrita</taxon>
        <taxon>Aculeata</taxon>
        <taxon>Formicoidea</taxon>
        <taxon>Formicidae</taxon>
        <taxon>Myrmicinae</taxon>
        <taxon>Solenopsis</taxon>
    </lineage>
</organism>
<dbReference type="AlphaFoldDB" id="E9J4E5"/>
<dbReference type="HOGENOM" id="CLU_2174090_0_0_1"/>
<name>E9J4E5_SOLIN</name>
<protein>
    <submittedName>
        <fullName evidence="1">Uncharacterized protein</fullName>
    </submittedName>
</protein>